<evidence type="ECO:0000256" key="2">
    <source>
        <dbReference type="ARBA" id="ARBA00022448"/>
    </source>
</evidence>
<comment type="subcellular location">
    <subcellularLocation>
        <location evidence="7">Endoplasmic reticulum</location>
    </subcellularLocation>
    <subcellularLocation>
        <location evidence="7">Golgi apparatus</location>
        <location evidence="7">cis-Golgi network</location>
    </subcellularLocation>
    <subcellularLocation>
        <location evidence="1">Golgi apparatus</location>
    </subcellularLocation>
</comment>
<evidence type="ECO:0000256" key="3">
    <source>
        <dbReference type="ARBA" id="ARBA00022824"/>
    </source>
</evidence>
<dbReference type="GO" id="GO:0030008">
    <property type="term" value="C:TRAPP complex"/>
    <property type="evidence" value="ECO:0007669"/>
    <property type="project" value="UniProtKB-UniRule"/>
</dbReference>
<dbReference type="Gene3D" id="3.30.450.70">
    <property type="match status" value="1"/>
</dbReference>
<evidence type="ECO:0000256" key="8">
    <source>
        <dbReference type="SAM" id="MobiDB-lite"/>
    </source>
</evidence>
<dbReference type="PANTHER" id="PTHR23249:SF15">
    <property type="entry name" value="TRAFFICKING PROTEIN PARTICLE COMPLEX SUBUNIT 4"/>
    <property type="match status" value="1"/>
</dbReference>
<dbReference type="SUPFAM" id="SSF64356">
    <property type="entry name" value="SNARE-like"/>
    <property type="match status" value="1"/>
</dbReference>
<gene>
    <name evidence="9" type="ORF">N0V87_000605</name>
</gene>
<dbReference type="InterPro" id="IPR011012">
    <property type="entry name" value="Longin-like_dom_sf"/>
</dbReference>
<keyword evidence="3 7" id="KW-0256">Endoplasmic reticulum</keyword>
<name>A0A9W8X8X9_9PLEO</name>
<dbReference type="Proteomes" id="UP001140562">
    <property type="component" value="Unassembled WGS sequence"/>
</dbReference>
<comment type="caution">
    <text evidence="9">The sequence shown here is derived from an EMBL/GenBank/DDBJ whole genome shotgun (WGS) entry which is preliminary data.</text>
</comment>
<comment type="similarity">
    <text evidence="6">Belongs to the TRAPP small subunits family. TRAPPC4 subfamily.</text>
</comment>
<comment type="subunit">
    <text evidence="7">Part of the multisubunit transport protein particle (TRAPP) complex.</text>
</comment>
<accession>A0A9W8X8X9</accession>
<evidence type="ECO:0000313" key="10">
    <source>
        <dbReference type="Proteomes" id="UP001140562"/>
    </source>
</evidence>
<keyword evidence="5 7" id="KW-0333">Golgi apparatus</keyword>
<dbReference type="EMBL" id="JAPEUV010000004">
    <property type="protein sequence ID" value="KAJ4342888.1"/>
    <property type="molecule type" value="Genomic_DNA"/>
</dbReference>
<sequence>MVACSRESSGDAAGQRWGKGRRDSEFTASKGVPAKSQLSFISARTEQDSDTLSFTMVVFALMIVSKSGGLIYNREFHTGLSKLTSNDYLILAGSFHGMHAITSQLSPAPRIPHITPQNNMLAPSPFPNRPTGIEVMESSHFRLQCFQTQTGTKFLLVTEPQQPNVDAMIKKVYELYADFVMKNPFYTVEMPIRCEKFDRGLDGFIKVRG</sequence>
<dbReference type="GO" id="GO:0006888">
    <property type="term" value="P:endoplasmic reticulum to Golgi vesicle-mediated transport"/>
    <property type="evidence" value="ECO:0007669"/>
    <property type="project" value="UniProtKB-UniRule"/>
</dbReference>
<dbReference type="AlphaFoldDB" id="A0A9W8X8X9"/>
<feature type="region of interest" description="Disordered" evidence="8">
    <location>
        <begin position="1"/>
        <end position="30"/>
    </location>
</feature>
<evidence type="ECO:0000256" key="5">
    <source>
        <dbReference type="ARBA" id="ARBA00023034"/>
    </source>
</evidence>
<dbReference type="FunFam" id="3.30.450.70:FF:000007">
    <property type="entry name" value="Putative sybindin-like family protein"/>
    <property type="match status" value="1"/>
</dbReference>
<evidence type="ECO:0000313" key="9">
    <source>
        <dbReference type="EMBL" id="KAJ4342888.1"/>
    </source>
</evidence>
<dbReference type="GO" id="GO:0005794">
    <property type="term" value="C:Golgi apparatus"/>
    <property type="evidence" value="ECO:0007669"/>
    <property type="project" value="UniProtKB-SubCell"/>
</dbReference>
<organism evidence="9 10">
    <name type="scientific">Didymella glomerata</name>
    <dbReference type="NCBI Taxonomy" id="749621"/>
    <lineage>
        <taxon>Eukaryota</taxon>
        <taxon>Fungi</taxon>
        <taxon>Dikarya</taxon>
        <taxon>Ascomycota</taxon>
        <taxon>Pezizomycotina</taxon>
        <taxon>Dothideomycetes</taxon>
        <taxon>Pleosporomycetidae</taxon>
        <taxon>Pleosporales</taxon>
        <taxon>Pleosporineae</taxon>
        <taxon>Didymellaceae</taxon>
        <taxon>Didymella</taxon>
    </lineage>
</organism>
<keyword evidence="10" id="KW-1185">Reference proteome</keyword>
<protein>
    <recommendedName>
        <fullName evidence="7">Trafficking protein particle complex subunit</fullName>
    </recommendedName>
</protein>
<dbReference type="Pfam" id="PF04099">
    <property type="entry name" value="Sybindin"/>
    <property type="match status" value="1"/>
</dbReference>
<proteinExistence type="inferred from homology"/>
<keyword evidence="4 7" id="KW-0931">ER-Golgi transport</keyword>
<reference evidence="9" key="1">
    <citation type="submission" date="2022-10" db="EMBL/GenBank/DDBJ databases">
        <title>Tapping the CABI collections for fungal endophytes: first genome assemblies for Collariella, Neodidymelliopsis, Ascochyta clinopodiicola, Didymella pomorum, Didymosphaeria variabile, Neocosmospora piperis and Neocucurbitaria cava.</title>
        <authorList>
            <person name="Hill R."/>
        </authorList>
    </citation>
    <scope>NUCLEOTIDE SEQUENCE</scope>
    <source>
        <strain evidence="9">IMI 360193</strain>
    </source>
</reference>
<evidence type="ECO:0000256" key="4">
    <source>
        <dbReference type="ARBA" id="ARBA00022892"/>
    </source>
</evidence>
<dbReference type="CDD" id="cd14856">
    <property type="entry name" value="TRAPPC4_synbindin"/>
    <property type="match status" value="1"/>
</dbReference>
<dbReference type="SMART" id="SM01399">
    <property type="entry name" value="Sybindin"/>
    <property type="match status" value="1"/>
</dbReference>
<dbReference type="OrthoDB" id="246406at2759"/>
<dbReference type="PANTHER" id="PTHR23249">
    <property type="entry name" value="TRAFFICKING PROTEIN PARTICLE COMPLEX SUBUNIT"/>
    <property type="match status" value="1"/>
</dbReference>
<keyword evidence="2 7" id="KW-0813">Transport</keyword>
<dbReference type="GO" id="GO:0005783">
    <property type="term" value="C:endoplasmic reticulum"/>
    <property type="evidence" value="ECO:0007669"/>
    <property type="project" value="UniProtKB-SubCell"/>
</dbReference>
<evidence type="ECO:0000256" key="7">
    <source>
        <dbReference type="RuleBase" id="RU366065"/>
    </source>
</evidence>
<evidence type="ECO:0000256" key="6">
    <source>
        <dbReference type="ARBA" id="ARBA00038179"/>
    </source>
</evidence>
<evidence type="ECO:0000256" key="1">
    <source>
        <dbReference type="ARBA" id="ARBA00004555"/>
    </source>
</evidence>
<dbReference type="InterPro" id="IPR007233">
    <property type="entry name" value="TRAPPC"/>
</dbReference>